<evidence type="ECO:0000313" key="2">
    <source>
        <dbReference type="WBParaSite" id="SMUV_0000249201-mRNA-1"/>
    </source>
</evidence>
<dbReference type="AlphaFoldDB" id="A0A0N5AE49"/>
<dbReference type="Proteomes" id="UP000046393">
    <property type="component" value="Unplaced"/>
</dbReference>
<organism evidence="1 2">
    <name type="scientific">Syphacia muris</name>
    <dbReference type="NCBI Taxonomy" id="451379"/>
    <lineage>
        <taxon>Eukaryota</taxon>
        <taxon>Metazoa</taxon>
        <taxon>Ecdysozoa</taxon>
        <taxon>Nematoda</taxon>
        <taxon>Chromadorea</taxon>
        <taxon>Rhabditida</taxon>
        <taxon>Spirurina</taxon>
        <taxon>Oxyuridomorpha</taxon>
        <taxon>Oxyuroidea</taxon>
        <taxon>Oxyuridae</taxon>
        <taxon>Syphacia</taxon>
    </lineage>
</organism>
<sequence length="185" mass="23130">MGDYRLIRTRSAVVRSRSLERPSTVLITRTRSVPDLTAYIRASNKYKPQWPSHYYSDLYDDYWHDRYYYSTPFYTSSVVPRHYYSSYLTSPYYWSYPYSHYWTGYRRYWYDYDEPLYYRRYYDPLYGKYLRYPYRSYLLDSLSSSFSNALTMYRQGLISYSSLDRYWLTPSYWDRRFKVNHLYLL</sequence>
<keyword evidence="1" id="KW-1185">Reference proteome</keyword>
<protein>
    <submittedName>
        <fullName evidence="2">Uncharacterized protein</fullName>
    </submittedName>
</protein>
<proteinExistence type="predicted"/>
<accession>A0A0N5AE49</accession>
<dbReference type="WBParaSite" id="SMUV_0000249201-mRNA-1">
    <property type="protein sequence ID" value="SMUV_0000249201-mRNA-1"/>
    <property type="gene ID" value="SMUV_0000249201"/>
</dbReference>
<reference evidence="2" key="1">
    <citation type="submission" date="2017-02" db="UniProtKB">
        <authorList>
            <consortium name="WormBaseParasite"/>
        </authorList>
    </citation>
    <scope>IDENTIFICATION</scope>
</reference>
<name>A0A0N5AE49_9BILA</name>
<evidence type="ECO:0000313" key="1">
    <source>
        <dbReference type="Proteomes" id="UP000046393"/>
    </source>
</evidence>